<name>A0A926D435_9FIRM</name>
<comment type="caution">
    <text evidence="2">The sequence shown here is derived from an EMBL/GenBank/DDBJ whole genome shotgun (WGS) entry which is preliminary data.</text>
</comment>
<feature type="signal peptide" evidence="1">
    <location>
        <begin position="1"/>
        <end position="26"/>
    </location>
</feature>
<feature type="chain" id="PRO_5038408834" evidence="1">
    <location>
        <begin position="27"/>
        <end position="637"/>
    </location>
</feature>
<dbReference type="RefSeq" id="WP_249317001.1">
    <property type="nucleotide sequence ID" value="NZ_JACRSR010000004.1"/>
</dbReference>
<dbReference type="Proteomes" id="UP000623172">
    <property type="component" value="Unassembled WGS sequence"/>
</dbReference>
<proteinExistence type="predicted"/>
<evidence type="ECO:0000313" key="2">
    <source>
        <dbReference type="EMBL" id="MBC8532030.1"/>
    </source>
</evidence>
<sequence length="637" mass="68126">MQTCKKMLSVILCAAMLLWAFPSVRAEGASVSKDENVYIILNPDGSIQKQTDSVWLHSDNGFDRFADPSTLSDVVNIKSDVQPQAVKGGLTWTTQDHDLYYQGTPKGTPPVTMAISYTLNGQPKTAEELLGQSGELEIQIKLLNHEKQDKTIAGETRPIYTPFAMALVLDLPVDHFTNIDAGDSEILSESSHQILTLLVFPGMSENLGELLDSEYLSDLKDLLQDEFTIRAQVTDFEMPGILGAAATDLADLSDLSVSSDMAKLFSGMDQLQSASGELESGTSLLTDALNQYKAKMEAFRTKYAEFDSGLNTALSGADSLKSGAGRLKSAASTLKARVTDELIPAIEQAAPLQKKLNDELALLKEQLSGLQLPDMDGLELQLSGALGDVCDGSSDATIRILTGKSLSELPEEQQQQILGARSQIKSQAAGSLAQAMGQLDLSALGALKSTLTDIEGLADELMGGMSGLTAALYDPNDDPENPQTLAAAILALSQGAGDLDQGAASLTQGLQQLKGASSEILNVIRAFDENAGTLSEKSGEIHRGMSQFNREGMAELNNGELRSDLDTLEAIRSEMDSQAQAYSSYAGAPSGAETSVKFIFKVEGPKAAKDAPTAQAPVQNEQPGFWERLKNLFKNIF</sequence>
<evidence type="ECO:0000313" key="3">
    <source>
        <dbReference type="Proteomes" id="UP000623172"/>
    </source>
</evidence>
<gene>
    <name evidence="2" type="ORF">H8696_09245</name>
</gene>
<protein>
    <submittedName>
        <fullName evidence="2">Uncharacterized protein</fullName>
    </submittedName>
</protein>
<accession>A0A926D435</accession>
<evidence type="ECO:0000256" key="1">
    <source>
        <dbReference type="SAM" id="SignalP"/>
    </source>
</evidence>
<keyword evidence="1" id="KW-0732">Signal</keyword>
<organism evidence="2 3">
    <name type="scientific">Gehongia tenuis</name>
    <dbReference type="NCBI Taxonomy" id="2763655"/>
    <lineage>
        <taxon>Bacteria</taxon>
        <taxon>Bacillati</taxon>
        <taxon>Bacillota</taxon>
        <taxon>Clostridia</taxon>
        <taxon>Christensenellales</taxon>
        <taxon>Christensenellaceae</taxon>
        <taxon>Gehongia</taxon>
    </lineage>
</organism>
<keyword evidence="3" id="KW-1185">Reference proteome</keyword>
<dbReference type="EMBL" id="JACRSR010000004">
    <property type="protein sequence ID" value="MBC8532030.1"/>
    <property type="molecule type" value="Genomic_DNA"/>
</dbReference>
<dbReference type="AlphaFoldDB" id="A0A926D435"/>
<reference evidence="2" key="1">
    <citation type="submission" date="2020-08" db="EMBL/GenBank/DDBJ databases">
        <title>Genome public.</title>
        <authorList>
            <person name="Liu C."/>
            <person name="Sun Q."/>
        </authorList>
    </citation>
    <scope>NUCLEOTIDE SEQUENCE</scope>
    <source>
        <strain evidence="2">NSJ-53</strain>
    </source>
</reference>